<evidence type="ECO:0000256" key="6">
    <source>
        <dbReference type="RuleBase" id="RU363053"/>
    </source>
</evidence>
<keyword evidence="3" id="KW-0812">Transmembrane</keyword>
<evidence type="ECO:0000256" key="7">
    <source>
        <dbReference type="SAM" id="SignalP"/>
    </source>
</evidence>
<keyword evidence="4" id="KW-1133">Transmembrane helix</keyword>
<dbReference type="PANTHER" id="PTHR11266:SF80">
    <property type="entry name" value="PEROXISOMAL MEMBRANE PROTEIN 2"/>
    <property type="match status" value="1"/>
</dbReference>
<dbReference type="InterPro" id="IPR007248">
    <property type="entry name" value="Mpv17_PMP22"/>
</dbReference>
<keyword evidence="7" id="KW-0732">Signal</keyword>
<evidence type="ECO:0000256" key="5">
    <source>
        <dbReference type="ARBA" id="ARBA00023136"/>
    </source>
</evidence>
<reference evidence="8 9" key="1">
    <citation type="submission" date="2019-07" db="EMBL/GenBank/DDBJ databases">
        <title>Finished genome of Venturia effusa.</title>
        <authorList>
            <person name="Young C.A."/>
            <person name="Cox M.P."/>
            <person name="Ganley A.R.D."/>
            <person name="David W.J."/>
        </authorList>
    </citation>
    <scope>NUCLEOTIDE SEQUENCE [LARGE SCALE GENOMIC DNA]</scope>
    <source>
        <strain evidence="9">albino</strain>
    </source>
</reference>
<dbReference type="OrthoDB" id="10267969at2759"/>
<dbReference type="STRING" id="50376.A0A517L447"/>
<feature type="signal peptide" evidence="7">
    <location>
        <begin position="1"/>
        <end position="21"/>
    </location>
</feature>
<dbReference type="Pfam" id="PF04117">
    <property type="entry name" value="Mpv17_PMP22"/>
    <property type="match status" value="1"/>
</dbReference>
<evidence type="ECO:0000256" key="2">
    <source>
        <dbReference type="ARBA" id="ARBA00006824"/>
    </source>
</evidence>
<dbReference type="PANTHER" id="PTHR11266">
    <property type="entry name" value="PEROXISOMAL MEMBRANE PROTEIN 2, PXMP2 MPV17"/>
    <property type="match status" value="1"/>
</dbReference>
<organism evidence="8 9">
    <name type="scientific">Venturia effusa</name>
    <dbReference type="NCBI Taxonomy" id="50376"/>
    <lineage>
        <taxon>Eukaryota</taxon>
        <taxon>Fungi</taxon>
        <taxon>Dikarya</taxon>
        <taxon>Ascomycota</taxon>
        <taxon>Pezizomycotina</taxon>
        <taxon>Dothideomycetes</taxon>
        <taxon>Pleosporomycetidae</taxon>
        <taxon>Venturiales</taxon>
        <taxon>Venturiaceae</taxon>
        <taxon>Venturia</taxon>
    </lineage>
</organism>
<evidence type="ECO:0000313" key="9">
    <source>
        <dbReference type="Proteomes" id="UP000316270"/>
    </source>
</evidence>
<keyword evidence="5" id="KW-0472">Membrane</keyword>
<feature type="chain" id="PRO_5021719981" description="Protein required for ethanol metabolism" evidence="7">
    <location>
        <begin position="22"/>
        <end position="187"/>
    </location>
</feature>
<evidence type="ECO:0000256" key="4">
    <source>
        <dbReference type="ARBA" id="ARBA00022989"/>
    </source>
</evidence>
<evidence type="ECO:0008006" key="10">
    <source>
        <dbReference type="Google" id="ProtNLM"/>
    </source>
</evidence>
<evidence type="ECO:0000256" key="3">
    <source>
        <dbReference type="ARBA" id="ARBA00022692"/>
    </source>
</evidence>
<name>A0A517L447_9PEZI</name>
<comment type="similarity">
    <text evidence="2 6">Belongs to the peroxisomal membrane protein PXMP2/4 family.</text>
</comment>
<accession>A0A517L447</accession>
<dbReference type="EMBL" id="CP042188">
    <property type="protein sequence ID" value="QDS70415.1"/>
    <property type="molecule type" value="Genomic_DNA"/>
</dbReference>
<dbReference type="AlphaFoldDB" id="A0A517L447"/>
<keyword evidence="9" id="KW-1185">Reference proteome</keyword>
<proteinExistence type="inferred from homology"/>
<comment type="subcellular location">
    <subcellularLocation>
        <location evidence="1">Membrane</location>
        <topology evidence="1">Multi-pass membrane protein</topology>
    </subcellularLocation>
</comment>
<evidence type="ECO:0000313" key="8">
    <source>
        <dbReference type="EMBL" id="QDS70415.1"/>
    </source>
</evidence>
<gene>
    <name evidence="8" type="ORF">FKW77_009508</name>
</gene>
<dbReference type="Proteomes" id="UP000316270">
    <property type="component" value="Chromosome 4"/>
</dbReference>
<protein>
    <recommendedName>
        <fullName evidence="10">Protein required for ethanol metabolism</fullName>
    </recommendedName>
</protein>
<dbReference type="GO" id="GO:0005778">
    <property type="term" value="C:peroxisomal membrane"/>
    <property type="evidence" value="ECO:0007669"/>
    <property type="project" value="TreeGrafter"/>
</dbReference>
<sequence length="187" mass="20704">MSIPNVMLQSAVLSIVSNILAQIIDAYQKNIPFSLNITPVLQFVTYSILNTPLNCYWQDYLEASFPSNVTTDVEVQNKTDEKAKALQRKKVFSVKNTLIKFALDQTLGAAVNIPLFIGIIGMIKGQGVDTIVHNVKADTLDIYRSGMKLWPAVSLISFTAIPANRRVIFGSLAGVAWNIYLSLRANR</sequence>
<evidence type="ECO:0000256" key="1">
    <source>
        <dbReference type="ARBA" id="ARBA00004141"/>
    </source>
</evidence>